<reference evidence="11" key="1">
    <citation type="submission" date="2020-09" db="EMBL/GenBank/DDBJ databases">
        <title>Leviviricetes taxonomy.</title>
        <authorList>
            <person name="Stockdale S.R."/>
            <person name="Callanan J."/>
            <person name="Adriaenssens E.M."/>
            <person name="Kuhn J.H."/>
            <person name="Rumnieks J."/>
            <person name="Shkoporov A."/>
            <person name="Draper L.A."/>
            <person name="Ross P."/>
            <person name="Hill C."/>
        </authorList>
    </citation>
    <scope>NUCLEOTIDE SEQUENCE</scope>
</reference>
<dbReference type="GO" id="GO:0003968">
    <property type="term" value="F:RNA-directed RNA polymerase activity"/>
    <property type="evidence" value="ECO:0007669"/>
    <property type="project" value="UniProtKB-KW"/>
</dbReference>
<feature type="binding site" evidence="9">
    <location>
        <position position="466"/>
    </location>
    <ligand>
        <name>Mg(2+)</name>
        <dbReference type="ChEBI" id="CHEBI:18420"/>
        <label>2</label>
    </ligand>
</feature>
<evidence type="ECO:0000259" key="10">
    <source>
        <dbReference type="PROSITE" id="PS50522"/>
    </source>
</evidence>
<keyword evidence="12" id="KW-1185">Reference proteome</keyword>
<dbReference type="Proteomes" id="UP000680672">
    <property type="component" value="Segment"/>
</dbReference>
<evidence type="ECO:0000313" key="11">
    <source>
        <dbReference type="EMBL" id="DAD52485.1"/>
    </source>
</evidence>
<keyword evidence="4" id="KW-0548">Nucleotidyltransferase</keyword>
<dbReference type="GO" id="GO:0000166">
    <property type="term" value="F:nucleotide binding"/>
    <property type="evidence" value="ECO:0007669"/>
    <property type="project" value="UniProtKB-KW"/>
</dbReference>
<dbReference type="RefSeq" id="YP_010770284.1">
    <property type="nucleotide sequence ID" value="NC_074220.1"/>
</dbReference>
<comment type="cofactor">
    <cofactor evidence="9">
        <name>Mg(2+)</name>
        <dbReference type="ChEBI" id="CHEBI:18420"/>
    </cofactor>
    <text evidence="9">Binds 2 Mg(2+) per subunit.</text>
</comment>
<dbReference type="InterPro" id="IPR007096">
    <property type="entry name" value="RNA-dir_Rpol_cat_phage"/>
</dbReference>
<keyword evidence="3" id="KW-0808">Transferase</keyword>
<dbReference type="EC" id="2.7.7.48" evidence="1"/>
<evidence type="ECO:0000313" key="12">
    <source>
        <dbReference type="Proteomes" id="UP000680672"/>
    </source>
</evidence>
<evidence type="ECO:0000256" key="2">
    <source>
        <dbReference type="ARBA" id="ARBA00022484"/>
    </source>
</evidence>
<dbReference type="GO" id="GO:0039694">
    <property type="term" value="P:viral RNA genome replication"/>
    <property type="evidence" value="ECO:0007669"/>
    <property type="project" value="InterPro"/>
</dbReference>
<dbReference type="KEGG" id="vg:80399554"/>
<evidence type="ECO:0000256" key="1">
    <source>
        <dbReference type="ARBA" id="ARBA00012494"/>
    </source>
</evidence>
<dbReference type="InterPro" id="IPR005093">
    <property type="entry name" value="RNArep_beta"/>
</dbReference>
<feature type="binding site" evidence="9">
    <location>
        <position position="365"/>
    </location>
    <ligand>
        <name>Mg(2+)</name>
        <dbReference type="ChEBI" id="CHEBI:18420"/>
        <label>2</label>
    </ligand>
</feature>
<evidence type="ECO:0000256" key="8">
    <source>
        <dbReference type="ARBA" id="ARBA00048744"/>
    </source>
</evidence>
<keyword evidence="5" id="KW-0547">Nucleotide-binding</keyword>
<accession>A0A8S5L570</accession>
<sequence length="660" mass="74779">MKSYEHFFLGLYDAILSDVIDMYPTLRQSIGYDKARLLSLVEARGLSFLTIDLPELGKHFEQCLASGTFTSPRLPGGTPGRRRGGIIPRLFSGIYLRIFDYSGMLRADADVHAIRVLRQLYYTAKKAKLECSDVRIQQAIAEFYSVDRGVRSSTLNWAEDELRGLGDDKIHFGYRRLNPHDDPSLLPQEAELGGPSSVSVDWERLNHIQVVCDIIATQLGFFDPFEWRTKHGPGAVADLRSGFVSKYEFPCWPSKLETSFPIADFAFANYSLWADDVSRKDGHNGRFSHHEPPSRLISVPKTQKGPRLIAAEPTCYQWTQQSVKDFLTERVRRTSIDETVRFRDQTRNQSAALLASRDQSKATIDLSSASDRISCWHAERAFRRNNTLLRALHATRTRWIENSIDSRSPRFHVLKKLSTMGSAVTFPVQTILFANIAVGALLHSRGLPVTTKTIRAASQEVRVFGDDIIVPTDVGASVLGALGDLGFKVNRSKTFVNGYFRESCGCDAYKGVDVTPTYTSTYPSRDRPESLVSSIAVRNNFYRNHYYKAAEYIQRTVMREAPFLKLPTVSPDSGTLGWIDYSPSPNHHLKSRRKLGDSVLEYQMHALKTRSRRLPDRESSRLLQYFTEEPDPMLAWESGIPSRPKVLLNLRWEALDPGRR</sequence>
<evidence type="ECO:0000256" key="7">
    <source>
        <dbReference type="ARBA" id="ARBA00030248"/>
    </source>
</evidence>
<dbReference type="GeneID" id="80399554"/>
<evidence type="ECO:0000256" key="9">
    <source>
        <dbReference type="PIRSR" id="PIRSR605093-1"/>
    </source>
</evidence>
<comment type="catalytic activity">
    <reaction evidence="8">
        <text>RNA(n) + a ribonucleoside 5'-triphosphate = RNA(n+1) + diphosphate</text>
        <dbReference type="Rhea" id="RHEA:21248"/>
        <dbReference type="Rhea" id="RHEA-COMP:14527"/>
        <dbReference type="Rhea" id="RHEA-COMP:17342"/>
        <dbReference type="ChEBI" id="CHEBI:33019"/>
        <dbReference type="ChEBI" id="CHEBI:61557"/>
        <dbReference type="ChEBI" id="CHEBI:140395"/>
        <dbReference type="EC" id="2.7.7.48"/>
    </reaction>
</comment>
<dbReference type="EMBL" id="BK014117">
    <property type="protein sequence ID" value="DAD52485.1"/>
    <property type="molecule type" value="Genomic_RNA"/>
</dbReference>
<keyword evidence="9" id="KW-0460">Magnesium</keyword>
<protein>
    <recommendedName>
        <fullName evidence="1">RNA-directed RNA polymerase</fullName>
        <ecNumber evidence="1">2.7.7.48</ecNumber>
    </recommendedName>
    <alternativeName>
        <fullName evidence="7">RNA replicase beta chain</fullName>
    </alternativeName>
</protein>
<keyword evidence="9" id="KW-0479">Metal-binding</keyword>
<keyword evidence="2 11" id="KW-0696">RNA-directed RNA polymerase</keyword>
<dbReference type="Pfam" id="PF03431">
    <property type="entry name" value="RNA_replicase_B"/>
    <property type="match status" value="1"/>
</dbReference>
<evidence type="ECO:0000256" key="6">
    <source>
        <dbReference type="ARBA" id="ARBA00022953"/>
    </source>
</evidence>
<gene>
    <name evidence="11" type="primary">SRR5467090_12_3</name>
</gene>
<organism evidence="11 12">
    <name type="scientific">ssRNA phage SRR5467090_12</name>
    <dbReference type="NCBI Taxonomy" id="2786450"/>
    <lineage>
        <taxon>Viruses</taxon>
        <taxon>Riboviria</taxon>
        <taxon>Orthornavirae</taxon>
        <taxon>Lenarviricota</taxon>
        <taxon>Leviviricetes</taxon>
        <taxon>Timlovirales</taxon>
        <taxon>Steitzviridae</taxon>
        <taxon>Alehxovirus</taxon>
        <taxon>Alehxovirus asiovicinum</taxon>
    </lineage>
</organism>
<evidence type="ECO:0000256" key="5">
    <source>
        <dbReference type="ARBA" id="ARBA00022741"/>
    </source>
</evidence>
<evidence type="ECO:0000256" key="4">
    <source>
        <dbReference type="ARBA" id="ARBA00022695"/>
    </source>
</evidence>
<keyword evidence="6" id="KW-0693">Viral RNA replication</keyword>
<dbReference type="GO" id="GO:0046872">
    <property type="term" value="F:metal ion binding"/>
    <property type="evidence" value="ECO:0007669"/>
    <property type="project" value="UniProtKB-KW"/>
</dbReference>
<feature type="binding site" evidence="9">
    <location>
        <position position="467"/>
    </location>
    <ligand>
        <name>Mg(2+)</name>
        <dbReference type="ChEBI" id="CHEBI:18420"/>
        <label>2</label>
    </ligand>
</feature>
<evidence type="ECO:0000256" key="3">
    <source>
        <dbReference type="ARBA" id="ARBA00022679"/>
    </source>
</evidence>
<proteinExistence type="predicted"/>
<feature type="domain" description="RdRp catalytic" evidence="10">
    <location>
        <begin position="350"/>
        <end position="498"/>
    </location>
</feature>
<name>A0A8S5L570_9VIRU</name>
<dbReference type="PROSITE" id="PS50522">
    <property type="entry name" value="RDRP_PHAGE"/>
    <property type="match status" value="1"/>
</dbReference>